<evidence type="ECO:0000259" key="4">
    <source>
        <dbReference type="PROSITE" id="PS51767"/>
    </source>
</evidence>
<dbReference type="Gene3D" id="2.40.70.10">
    <property type="entry name" value="Acid Proteases"/>
    <property type="match status" value="2"/>
</dbReference>
<dbReference type="Gramene" id="ESR40920">
    <property type="protein sequence ID" value="ESR40920"/>
    <property type="gene ID" value="CICLE_v10025395mg"/>
</dbReference>
<protein>
    <recommendedName>
        <fullName evidence="4">Peptidase A1 domain-containing protein</fullName>
    </recommendedName>
</protein>
<dbReference type="Pfam" id="PF14541">
    <property type="entry name" value="TAXi_C"/>
    <property type="match status" value="1"/>
</dbReference>
<keyword evidence="6" id="KW-1185">Reference proteome</keyword>
<accession>V4SPS2</accession>
<dbReference type="SUPFAM" id="SSF50630">
    <property type="entry name" value="Acid proteases"/>
    <property type="match status" value="1"/>
</dbReference>
<dbReference type="Pfam" id="PF14543">
    <property type="entry name" value="TAXi_N"/>
    <property type="match status" value="1"/>
</dbReference>
<proteinExistence type="inferred from homology"/>
<evidence type="ECO:0000256" key="1">
    <source>
        <dbReference type="ARBA" id="ARBA00007447"/>
    </source>
</evidence>
<dbReference type="GO" id="GO:0006508">
    <property type="term" value="P:proteolysis"/>
    <property type="evidence" value="ECO:0007669"/>
    <property type="project" value="InterPro"/>
</dbReference>
<dbReference type="InterPro" id="IPR021109">
    <property type="entry name" value="Peptidase_aspartic_dom_sf"/>
</dbReference>
<evidence type="ECO:0000256" key="2">
    <source>
        <dbReference type="PIRSR" id="PIRSR601461-1"/>
    </source>
</evidence>
<dbReference type="EMBL" id="KI536925">
    <property type="protein sequence ID" value="ESR40920.1"/>
    <property type="molecule type" value="Genomic_DNA"/>
</dbReference>
<keyword evidence="3" id="KW-0732">Signal</keyword>
<comment type="similarity">
    <text evidence="1">Belongs to the peptidase A1 family.</text>
</comment>
<dbReference type="InterPro" id="IPR001969">
    <property type="entry name" value="Aspartic_peptidase_AS"/>
</dbReference>
<organism evidence="5 6">
    <name type="scientific">Citrus clementina</name>
    <name type="common">Clementine</name>
    <name type="synonym">Citrus deliciosa x Citrus sinensis</name>
    <dbReference type="NCBI Taxonomy" id="85681"/>
    <lineage>
        <taxon>Eukaryota</taxon>
        <taxon>Viridiplantae</taxon>
        <taxon>Streptophyta</taxon>
        <taxon>Embryophyta</taxon>
        <taxon>Tracheophyta</taxon>
        <taxon>Spermatophyta</taxon>
        <taxon>Magnoliopsida</taxon>
        <taxon>eudicotyledons</taxon>
        <taxon>Gunneridae</taxon>
        <taxon>Pentapetalae</taxon>
        <taxon>rosids</taxon>
        <taxon>malvids</taxon>
        <taxon>Sapindales</taxon>
        <taxon>Rutaceae</taxon>
        <taxon>Aurantioideae</taxon>
        <taxon>Citrus</taxon>
    </lineage>
</organism>
<feature type="chain" id="PRO_5004727869" description="Peptidase A1 domain-containing protein" evidence="3">
    <location>
        <begin position="31"/>
        <end position="511"/>
    </location>
</feature>
<dbReference type="FunFam" id="2.40.70.10:FF:000049">
    <property type="entry name" value="Aspartyl protease AED1"/>
    <property type="match status" value="1"/>
</dbReference>
<dbReference type="InterPro" id="IPR033121">
    <property type="entry name" value="PEPTIDASE_A1"/>
</dbReference>
<dbReference type="OrthoDB" id="2747330at2759"/>
<dbReference type="OMA" id="HCLEVTR"/>
<feature type="active site" evidence="2">
    <location>
        <position position="151"/>
    </location>
</feature>
<feature type="active site" evidence="2">
    <location>
        <position position="358"/>
    </location>
</feature>
<evidence type="ECO:0000313" key="6">
    <source>
        <dbReference type="Proteomes" id="UP000030687"/>
    </source>
</evidence>
<dbReference type="CDD" id="cd05472">
    <property type="entry name" value="cnd41_like"/>
    <property type="match status" value="1"/>
</dbReference>
<dbReference type="PROSITE" id="PS00141">
    <property type="entry name" value="ASP_PROTEASE"/>
    <property type="match status" value="1"/>
</dbReference>
<dbReference type="GO" id="GO:0004190">
    <property type="term" value="F:aspartic-type endopeptidase activity"/>
    <property type="evidence" value="ECO:0007669"/>
    <property type="project" value="InterPro"/>
</dbReference>
<reference evidence="5 6" key="1">
    <citation type="submission" date="2013-10" db="EMBL/GenBank/DDBJ databases">
        <authorList>
            <consortium name="International Citrus Genome Consortium"/>
            <person name="Jenkins J."/>
            <person name="Schmutz J."/>
            <person name="Prochnik S."/>
            <person name="Rokhsar D."/>
            <person name="Gmitter F."/>
            <person name="Ollitrault P."/>
            <person name="Machado M."/>
            <person name="Talon M."/>
            <person name="Wincker P."/>
            <person name="Jaillon O."/>
            <person name="Morgante M."/>
        </authorList>
    </citation>
    <scope>NUCLEOTIDE SEQUENCE</scope>
    <source>
        <strain evidence="6">cv. Clemenules</strain>
    </source>
</reference>
<dbReference type="PANTHER" id="PTHR13683:SF827">
    <property type="entry name" value="PEPTIDASE A1 DOMAIN-CONTAINING PROTEIN"/>
    <property type="match status" value="1"/>
</dbReference>
<evidence type="ECO:0000313" key="5">
    <source>
        <dbReference type="EMBL" id="ESR40920.1"/>
    </source>
</evidence>
<dbReference type="Proteomes" id="UP000030687">
    <property type="component" value="Unassembled WGS sequence"/>
</dbReference>
<dbReference type="KEGG" id="cic:CICLE_v10025395mg"/>
<dbReference type="InParanoid" id="V4SPS2"/>
<sequence>MVTKVKPLTILSLLLPLMVSLFLLAKGAHCFEGKKKLHLHKLQWQQKSGSSSSCVSHQKSRIEMGAITLELKHKNYCSGKIVDWNEQQQNRLILDNLHVQYLQSRIKNMISGNIKDVSNTEIPLTSGIRLQTLNYIATIELGGRNMTVIVDTGSDLTWVQCQPCKSCYNQQDPVFDPSISPSYKKVLCNSSTCHALEFATGNSGVCSSSSPPDCNYFVSYGDGSYTRGELGREHLGLGKASVNDFIFGCGRNNKGLFGGVSGLMGLGRSDLSLVSQTSEIFGGLFSYCLPSTQDAGASGSLILGGNSSVFKNSTPITYTNMIPNPQLATFYILNLTGISIGGKQLQASGFAKGGILIDSGTVITRLPPSIYSALKAEFLKQFSGFPSAPGFSILDTCFNLSAYQEVNIPLVKMEFEGNAEMTVDVTGIVYFVKSDASQVCLALASLSYEDETGIIGNYQQKNQRVIYDTKNSQLGFAEKIAVQCDDQTMLQHEFFMLQSKLKPSGFGKSTR</sequence>
<dbReference type="InterPro" id="IPR032861">
    <property type="entry name" value="TAXi_N"/>
</dbReference>
<gene>
    <name evidence="5" type="ORF">CICLE_v10025395mg</name>
</gene>
<dbReference type="AlphaFoldDB" id="V4SPS2"/>
<feature type="signal peptide" evidence="3">
    <location>
        <begin position="1"/>
        <end position="30"/>
    </location>
</feature>
<dbReference type="InterPro" id="IPR001461">
    <property type="entry name" value="Aspartic_peptidase_A1"/>
</dbReference>
<dbReference type="eggNOG" id="KOG1339">
    <property type="taxonomic scope" value="Eukaryota"/>
</dbReference>
<dbReference type="InterPro" id="IPR032799">
    <property type="entry name" value="TAXi_C"/>
</dbReference>
<dbReference type="InterPro" id="IPR033873">
    <property type="entry name" value="CND41-like"/>
</dbReference>
<dbReference type="FunFam" id="2.40.70.10:FF:000021">
    <property type="entry name" value="Aspartyl protease AED1"/>
    <property type="match status" value="1"/>
</dbReference>
<feature type="domain" description="Peptidase A1" evidence="4">
    <location>
        <begin position="135"/>
        <end position="477"/>
    </location>
</feature>
<dbReference type="PANTHER" id="PTHR13683">
    <property type="entry name" value="ASPARTYL PROTEASES"/>
    <property type="match status" value="1"/>
</dbReference>
<dbReference type="FunCoup" id="V4SPS2">
    <property type="interactions" value="27"/>
</dbReference>
<name>V4SPS2_CITCL</name>
<evidence type="ECO:0000256" key="3">
    <source>
        <dbReference type="SAM" id="SignalP"/>
    </source>
</evidence>
<dbReference type="PROSITE" id="PS51767">
    <property type="entry name" value="PEPTIDASE_A1"/>
    <property type="match status" value="1"/>
</dbReference>